<feature type="transmembrane region" description="Helical" evidence="1">
    <location>
        <begin position="46"/>
        <end position="70"/>
    </location>
</feature>
<dbReference type="OrthoDB" id="7875737at2"/>
<dbReference type="AlphaFoldDB" id="A0A1H9Q8S8"/>
<dbReference type="Proteomes" id="UP000198885">
    <property type="component" value="Unassembled WGS sequence"/>
</dbReference>
<sequence>MEALVWGGAALSLLGLAGLVWCIVEAWRARRAGLTDEALRARLQRLVAWNLGALAISALGLMMCLLGVILS</sequence>
<gene>
    <name evidence="2" type="ORF">SAMN04490244_101509</name>
</gene>
<accession>A0A1H9Q8S8</accession>
<name>A0A1H9Q8S8_9RHOB</name>
<keyword evidence="1" id="KW-0472">Membrane</keyword>
<proteinExistence type="predicted"/>
<reference evidence="2 3" key="1">
    <citation type="submission" date="2016-10" db="EMBL/GenBank/DDBJ databases">
        <authorList>
            <person name="de Groot N.N."/>
        </authorList>
    </citation>
    <scope>NUCLEOTIDE SEQUENCE [LARGE SCALE GENOMIC DNA]</scope>
    <source>
        <strain evidence="2 3">DSM 23042</strain>
    </source>
</reference>
<evidence type="ECO:0000313" key="3">
    <source>
        <dbReference type="Proteomes" id="UP000198885"/>
    </source>
</evidence>
<dbReference type="STRING" id="641238.SAMN04490244_101509"/>
<keyword evidence="3" id="KW-1185">Reference proteome</keyword>
<dbReference type="EMBL" id="FOGU01000001">
    <property type="protein sequence ID" value="SER56802.1"/>
    <property type="molecule type" value="Genomic_DNA"/>
</dbReference>
<dbReference type="RefSeq" id="WP_092687814.1">
    <property type="nucleotide sequence ID" value="NZ_CBDDGO010000004.1"/>
</dbReference>
<keyword evidence="1" id="KW-1133">Transmembrane helix</keyword>
<organism evidence="2 3">
    <name type="scientific">Tranquillimonas rosea</name>
    <dbReference type="NCBI Taxonomy" id="641238"/>
    <lineage>
        <taxon>Bacteria</taxon>
        <taxon>Pseudomonadati</taxon>
        <taxon>Pseudomonadota</taxon>
        <taxon>Alphaproteobacteria</taxon>
        <taxon>Rhodobacterales</taxon>
        <taxon>Roseobacteraceae</taxon>
        <taxon>Tranquillimonas</taxon>
    </lineage>
</organism>
<evidence type="ECO:0000256" key="1">
    <source>
        <dbReference type="SAM" id="Phobius"/>
    </source>
</evidence>
<keyword evidence="1" id="KW-0812">Transmembrane</keyword>
<protein>
    <submittedName>
        <fullName evidence="2">Uncharacterized protein</fullName>
    </submittedName>
</protein>
<evidence type="ECO:0000313" key="2">
    <source>
        <dbReference type="EMBL" id="SER56802.1"/>
    </source>
</evidence>